<gene>
    <name evidence="1" type="ORF">Mco01_17650</name>
</gene>
<keyword evidence="2" id="KW-1185">Reference proteome</keyword>
<name>A0ABQ4FVB6_9ACTN</name>
<dbReference type="EMBL" id="BOOC01000005">
    <property type="protein sequence ID" value="GIH38765.1"/>
    <property type="molecule type" value="Genomic_DNA"/>
</dbReference>
<dbReference type="Proteomes" id="UP000603904">
    <property type="component" value="Unassembled WGS sequence"/>
</dbReference>
<protein>
    <recommendedName>
        <fullName evidence="3">DUF4240 domain-containing protein</fullName>
    </recommendedName>
</protein>
<sequence length="185" mass="19962">MAGDTQGTGSAMADKPTRSASYAPLAVRARLAAALRTLGEWLARTGIQDRSIDELIHHLWRLPTVTADDFRAWEESGPDLVAMALGGPMPAALVEKCNRAAAAPEDLYELVRHTAEIVYVNLYGAVDDHETLGHLAAVEQIAGRYSVILPPAQFFARSPYGSHGWGPQLTSGDVDHWRTADTTTA</sequence>
<evidence type="ECO:0000313" key="1">
    <source>
        <dbReference type="EMBL" id="GIH38765.1"/>
    </source>
</evidence>
<accession>A0ABQ4FVB6</accession>
<reference evidence="1 2" key="1">
    <citation type="submission" date="2021-01" db="EMBL/GenBank/DDBJ databases">
        <title>Whole genome shotgun sequence of Microbispora corallina NBRC 16416.</title>
        <authorList>
            <person name="Komaki H."/>
            <person name="Tamura T."/>
        </authorList>
    </citation>
    <scope>NUCLEOTIDE SEQUENCE [LARGE SCALE GENOMIC DNA]</scope>
    <source>
        <strain evidence="1 2">NBRC 16416</strain>
    </source>
</reference>
<proteinExistence type="predicted"/>
<organism evidence="1 2">
    <name type="scientific">Microbispora corallina</name>
    <dbReference type="NCBI Taxonomy" id="83302"/>
    <lineage>
        <taxon>Bacteria</taxon>
        <taxon>Bacillati</taxon>
        <taxon>Actinomycetota</taxon>
        <taxon>Actinomycetes</taxon>
        <taxon>Streptosporangiales</taxon>
        <taxon>Streptosporangiaceae</taxon>
        <taxon>Microbispora</taxon>
    </lineage>
</organism>
<evidence type="ECO:0008006" key="3">
    <source>
        <dbReference type="Google" id="ProtNLM"/>
    </source>
</evidence>
<comment type="caution">
    <text evidence="1">The sequence shown here is derived from an EMBL/GenBank/DDBJ whole genome shotgun (WGS) entry which is preliminary data.</text>
</comment>
<evidence type="ECO:0000313" key="2">
    <source>
        <dbReference type="Proteomes" id="UP000603904"/>
    </source>
</evidence>